<dbReference type="AlphaFoldDB" id="A0A0L7QSY5"/>
<keyword evidence="2" id="KW-1185">Reference proteome</keyword>
<gene>
    <name evidence="1" type="ORF">WH47_03009</name>
</gene>
<reference evidence="1 2" key="1">
    <citation type="submission" date="2015-07" db="EMBL/GenBank/DDBJ databases">
        <title>The genome of Habropoda laboriosa.</title>
        <authorList>
            <person name="Pan H."/>
            <person name="Kapheim K."/>
        </authorList>
    </citation>
    <scope>NUCLEOTIDE SEQUENCE [LARGE SCALE GENOMIC DNA]</scope>
    <source>
        <strain evidence="1">0110345459</strain>
    </source>
</reference>
<accession>A0A0L7QSY5</accession>
<dbReference type="Proteomes" id="UP000053825">
    <property type="component" value="Unassembled WGS sequence"/>
</dbReference>
<organism evidence="1 2">
    <name type="scientific">Habropoda laboriosa</name>
    <dbReference type="NCBI Taxonomy" id="597456"/>
    <lineage>
        <taxon>Eukaryota</taxon>
        <taxon>Metazoa</taxon>
        <taxon>Ecdysozoa</taxon>
        <taxon>Arthropoda</taxon>
        <taxon>Hexapoda</taxon>
        <taxon>Insecta</taxon>
        <taxon>Pterygota</taxon>
        <taxon>Neoptera</taxon>
        <taxon>Endopterygota</taxon>
        <taxon>Hymenoptera</taxon>
        <taxon>Apocrita</taxon>
        <taxon>Aculeata</taxon>
        <taxon>Apoidea</taxon>
        <taxon>Anthophila</taxon>
        <taxon>Apidae</taxon>
        <taxon>Habropoda</taxon>
    </lineage>
</organism>
<dbReference type="EMBL" id="KQ414755">
    <property type="protein sequence ID" value="KOC61752.1"/>
    <property type="molecule type" value="Genomic_DNA"/>
</dbReference>
<name>A0A0L7QSY5_9HYME</name>
<proteinExistence type="predicted"/>
<protein>
    <submittedName>
        <fullName evidence="1">Uncharacterized protein</fullName>
    </submittedName>
</protein>
<evidence type="ECO:0000313" key="1">
    <source>
        <dbReference type="EMBL" id="KOC61752.1"/>
    </source>
</evidence>
<evidence type="ECO:0000313" key="2">
    <source>
        <dbReference type="Proteomes" id="UP000053825"/>
    </source>
</evidence>
<sequence>MLVKSSRVTPREERLGLSRLAVCGYFSRFVSNFRDNFLGLFEESQLTLSRLNYY</sequence>